<evidence type="ECO:0000313" key="2">
    <source>
        <dbReference type="Proteomes" id="UP000033405"/>
    </source>
</evidence>
<protein>
    <submittedName>
        <fullName evidence="1">Accessory Sec system protein Asp2</fullName>
    </submittedName>
</protein>
<sequence length="510" mass="58356">MSNKLQILQIGTKNWSHDYELPENMDWHFFWPGSTTAIRKVMKMEGLKTFSAVLVENPEHLSDLLPLMRMVTPYTIFYPDTAEPQSEDVQDFLKKTCAQATDFSNPAELLRLLSKALFRGQYGDKLVAIDMIVNPAFTGQVRYNGYENLELLGKYGDDFRPLISWKYNIRASDFNPVELWLEYEKDLTCDIRLIVRNIQDGSTANFVKERVFTVEDMKSALVLDDDFSSFISVSLEARGAGRLKIGALHQRLTRYQFGKYVLGGGIIHNDKREEINYFFYPGDFKPPLNIYFSGYRRAEGFEGFGIMKYLGAPFILFSDPRIDGGAFYLGDEYLENGIRNVIQEYLDLLGFSNKELILSGMSMGTYGSMYYSSFFEPRAVIVAKPLTNLGLIAERGRLEAPGLFPTAFDILRHHSKGDASIDAMRALDDRFWTAFKKADFSQTIFGLSYMKEEDYDPRAFEGLVEALYHSGAHIMVKGTSGRHNDDSATSTTWFMNFYKIVLEQNFGRKF</sequence>
<dbReference type="Proteomes" id="UP000033405">
    <property type="component" value="Unassembled WGS sequence"/>
</dbReference>
<dbReference type="RefSeq" id="WP_045763917.1">
    <property type="nucleotide sequence ID" value="NZ_JYOV01000027.1"/>
</dbReference>
<name>A0A0F3H138_9STRE</name>
<dbReference type="ESTHER" id="9stre-a0a0f3h138">
    <property type="family name" value="Asp2"/>
</dbReference>
<dbReference type="NCBIfam" id="TIGR03712">
    <property type="entry name" value="acc_sec_asp2"/>
    <property type="match status" value="1"/>
</dbReference>
<dbReference type="PATRIC" id="fig|28037.218.peg.1901"/>
<gene>
    <name evidence="1" type="primary">asp2</name>
    <name evidence="1" type="ORF">TZ96_01937</name>
</gene>
<dbReference type="Pfam" id="PF16929">
    <property type="entry name" value="Asp2"/>
    <property type="match status" value="1"/>
</dbReference>
<dbReference type="AlphaFoldDB" id="A0A0F3H138"/>
<proteinExistence type="predicted"/>
<comment type="caution">
    <text evidence="1">The sequence shown here is derived from an EMBL/GenBank/DDBJ whole genome shotgun (WGS) entry which is preliminary data.</text>
</comment>
<dbReference type="GO" id="GO:0015031">
    <property type="term" value="P:protein transport"/>
    <property type="evidence" value="ECO:0007669"/>
    <property type="project" value="InterPro"/>
</dbReference>
<organism evidence="1 2">
    <name type="scientific">Streptococcus infantis</name>
    <dbReference type="NCBI Taxonomy" id="68892"/>
    <lineage>
        <taxon>Bacteria</taxon>
        <taxon>Bacillati</taxon>
        <taxon>Bacillota</taxon>
        <taxon>Bacilli</taxon>
        <taxon>Lactobacillales</taxon>
        <taxon>Streptococcaceae</taxon>
        <taxon>Streptococcus</taxon>
    </lineage>
</organism>
<evidence type="ECO:0000313" key="1">
    <source>
        <dbReference type="EMBL" id="KJU87919.1"/>
    </source>
</evidence>
<dbReference type="EMBL" id="JYOV01000027">
    <property type="protein sequence ID" value="KJU87919.1"/>
    <property type="molecule type" value="Genomic_DNA"/>
</dbReference>
<accession>A0A0F3H138</accession>
<dbReference type="InterPro" id="IPR022267">
    <property type="entry name" value="Asp2"/>
</dbReference>
<reference evidence="1 2" key="1">
    <citation type="submission" date="2015-02" db="EMBL/GenBank/DDBJ databases">
        <title>Evolution of amylase-binding proteins of oral streptococcal species.</title>
        <authorList>
            <person name="Haase E.M."/>
        </authorList>
    </citation>
    <scope>NUCLEOTIDE SEQUENCE [LARGE SCALE GENOMIC DNA]</scope>
    <source>
        <strain evidence="1 2">UC6950A</strain>
    </source>
</reference>